<keyword evidence="1" id="KW-0472">Membrane</keyword>
<dbReference type="InterPro" id="IPR043128">
    <property type="entry name" value="Rev_trsase/Diguanyl_cyclase"/>
</dbReference>
<dbReference type="FunFam" id="3.30.70.270:FF:000001">
    <property type="entry name" value="Diguanylate cyclase domain protein"/>
    <property type="match status" value="1"/>
</dbReference>
<dbReference type="eggNOG" id="COG2199">
    <property type="taxonomic scope" value="Bacteria"/>
</dbReference>
<dbReference type="EMBL" id="CP001087">
    <property type="protein sequence ID" value="ACN16937.1"/>
    <property type="molecule type" value="Genomic_DNA"/>
</dbReference>
<keyword evidence="1" id="KW-0812">Transmembrane</keyword>
<dbReference type="Gene3D" id="3.30.450.20">
    <property type="entry name" value="PAS domain"/>
    <property type="match status" value="2"/>
</dbReference>
<keyword evidence="4" id="KW-1185">Reference proteome</keyword>
<reference evidence="3 4" key="1">
    <citation type="journal article" date="2009" name="Environ. Microbiol.">
        <title>Genome sequence of Desulfobacterium autotrophicum HRM2, a marine sulfate reducer oxidizing organic carbon completely to carbon dioxide.</title>
        <authorList>
            <person name="Strittmatter A.W."/>
            <person name="Liesegang H."/>
            <person name="Rabus R."/>
            <person name="Decker I."/>
            <person name="Amann J."/>
            <person name="Andres S."/>
            <person name="Henne A."/>
            <person name="Fricke W.F."/>
            <person name="Martinez-Arias R."/>
            <person name="Bartels D."/>
            <person name="Goesmann A."/>
            <person name="Krause L."/>
            <person name="Puehler A."/>
            <person name="Klenk H.P."/>
            <person name="Richter M."/>
            <person name="Schuler M."/>
            <person name="Gloeckner F.O."/>
            <person name="Meyerdierks A."/>
            <person name="Gottschalk G."/>
            <person name="Amann R."/>
        </authorList>
    </citation>
    <scope>NUCLEOTIDE SEQUENCE [LARGE SCALE GENOMIC DNA]</scope>
    <source>
        <strain evidence="4">ATCC 43914 / DSM 3382 / HRM2</strain>
    </source>
</reference>
<dbReference type="Proteomes" id="UP000000442">
    <property type="component" value="Chromosome"/>
</dbReference>
<dbReference type="SMART" id="SM00267">
    <property type="entry name" value="GGDEF"/>
    <property type="match status" value="1"/>
</dbReference>
<evidence type="ECO:0000313" key="4">
    <source>
        <dbReference type="Proteomes" id="UP000000442"/>
    </source>
</evidence>
<evidence type="ECO:0000259" key="2">
    <source>
        <dbReference type="PROSITE" id="PS50887"/>
    </source>
</evidence>
<dbReference type="InterPro" id="IPR029151">
    <property type="entry name" value="Sensor-like_sf"/>
</dbReference>
<dbReference type="Gene3D" id="3.30.70.270">
    <property type="match status" value="1"/>
</dbReference>
<dbReference type="PROSITE" id="PS50887">
    <property type="entry name" value="GGDEF"/>
    <property type="match status" value="1"/>
</dbReference>
<dbReference type="SUPFAM" id="SSF103190">
    <property type="entry name" value="Sensory domain-like"/>
    <property type="match status" value="2"/>
</dbReference>
<dbReference type="NCBIfam" id="TIGR00254">
    <property type="entry name" value="GGDEF"/>
    <property type="match status" value="1"/>
</dbReference>
<feature type="domain" description="GGDEF" evidence="2">
    <location>
        <begin position="404"/>
        <end position="537"/>
    </location>
</feature>
<dbReference type="InterPro" id="IPR048760">
    <property type="entry name" value="VP0354-like_sensor_dom"/>
</dbReference>
<dbReference type="STRING" id="177437.HRM2_38790"/>
<evidence type="ECO:0000256" key="1">
    <source>
        <dbReference type="SAM" id="Phobius"/>
    </source>
</evidence>
<dbReference type="InterPro" id="IPR052163">
    <property type="entry name" value="DGC-Regulatory_Protein"/>
</dbReference>
<keyword evidence="1" id="KW-1133">Transmembrane helix</keyword>
<gene>
    <name evidence="3" type="ordered locus">HRM2_38790</name>
</gene>
<dbReference type="InterPro" id="IPR029787">
    <property type="entry name" value="Nucleotide_cyclase"/>
</dbReference>
<proteinExistence type="predicted"/>
<dbReference type="PANTHER" id="PTHR46663">
    <property type="entry name" value="DIGUANYLATE CYCLASE DGCT-RELATED"/>
    <property type="match status" value="1"/>
</dbReference>
<dbReference type="GO" id="GO:0003824">
    <property type="term" value="F:catalytic activity"/>
    <property type="evidence" value="ECO:0007669"/>
    <property type="project" value="UniProtKB-ARBA"/>
</dbReference>
<name>C0QBD5_DESAH</name>
<dbReference type="Pfam" id="PF00990">
    <property type="entry name" value="GGDEF"/>
    <property type="match status" value="1"/>
</dbReference>
<dbReference type="PANTHER" id="PTHR46663:SF3">
    <property type="entry name" value="SLL0267 PROTEIN"/>
    <property type="match status" value="1"/>
</dbReference>
<dbReference type="InterPro" id="IPR000160">
    <property type="entry name" value="GGDEF_dom"/>
</dbReference>
<protein>
    <submittedName>
        <fullName evidence="3">GGDEF domain family protein</fullName>
    </submittedName>
</protein>
<dbReference type="OrthoDB" id="5413461at2"/>
<feature type="transmembrane region" description="Helical" evidence="1">
    <location>
        <begin position="12"/>
        <end position="32"/>
    </location>
</feature>
<dbReference type="SUPFAM" id="SSF55073">
    <property type="entry name" value="Nucleotide cyclase"/>
    <property type="match status" value="1"/>
</dbReference>
<dbReference type="RefSeq" id="WP_015905680.1">
    <property type="nucleotide sequence ID" value="NC_012108.1"/>
</dbReference>
<sequence length="537" mass="61326">MINDKKTITHFFAILLIFVSVLAGSISLIYFLEAKDHLKRLKLEEQMNLKLQLALTSKNFETIISDLLFLSEQNELLDLIKFNDKTYKVLVSNEYLTMARTKKTYDQIRYLDNTGMEIVRVNFNNGNPEIVKDPDLQFKGDRYYFKETFMLDANGIFVSPLDLNIEHGSIETPLKPIIRFGIPVFNENQQKCGVILINYLAGKMLATIGETARLSPGKTMLINPEGFWLLSPDKDEEWGFMIKGRQDKNFSKKFPEEWNKIASSKSYQTNDRNGLFTSATIYPLRQEEIHGLGPTSATDPVVDENRVDVKSLKYYWKLVSYIPRHDLNSGMRSLFLKLLFMAIALLPVTTIPSWLIAKAIIRRKSYLIELYRSANYDKLTDLPNRAMFMDRFNEIFKQSRRYKRKLALLFIDLDGFKSVNDTLGHDAGDELLIEVAKRLKGCVRDSDVVARLGGDEFTVIFSTITSLDDPKLGAQKILQNLAAPFSIKGHDTRISASIGMSIYPDHGNDIEVLLKKADNAMYLAKEAGKNNYKLSPV</sequence>
<feature type="transmembrane region" description="Helical" evidence="1">
    <location>
        <begin position="334"/>
        <end position="357"/>
    </location>
</feature>
<dbReference type="AlphaFoldDB" id="C0QBD5"/>
<accession>C0QBD5</accession>
<dbReference type="HOGENOM" id="CLU_000445_11_22_7"/>
<organism evidence="3 4">
    <name type="scientific">Desulforapulum autotrophicum (strain ATCC 43914 / DSM 3382 / VKM B-1955 / HRM2)</name>
    <name type="common">Desulfobacterium autotrophicum</name>
    <dbReference type="NCBI Taxonomy" id="177437"/>
    <lineage>
        <taxon>Bacteria</taxon>
        <taxon>Pseudomonadati</taxon>
        <taxon>Thermodesulfobacteriota</taxon>
        <taxon>Desulfobacteria</taxon>
        <taxon>Desulfobacterales</taxon>
        <taxon>Desulfobacteraceae</taxon>
        <taxon>Desulforapulum</taxon>
    </lineage>
</organism>
<dbReference type="eggNOG" id="COG4191">
    <property type="taxonomic scope" value="Bacteria"/>
</dbReference>
<dbReference type="CDD" id="cd01949">
    <property type="entry name" value="GGDEF"/>
    <property type="match status" value="1"/>
</dbReference>
<dbReference type="KEGG" id="dat:HRM2_38790"/>
<dbReference type="Pfam" id="PF21623">
    <property type="entry name" value="HK_sensor_dom_bact"/>
    <property type="match status" value="1"/>
</dbReference>
<evidence type="ECO:0000313" key="3">
    <source>
        <dbReference type="EMBL" id="ACN16937.1"/>
    </source>
</evidence>